<dbReference type="Gene3D" id="2.130.10.10">
    <property type="entry name" value="YVTN repeat-like/Quinoprotein amine dehydrogenase"/>
    <property type="match status" value="1"/>
</dbReference>
<sequence length="657" mass="67792">MCYSDHEDNSGKTLQLMINNLSKKKFTRLLCFLLLTLGMASGHAKNQIEFIPLNSTSSELPKDSQIIIKYRLVNHSDTSRLLKMIPISGITQLIDGENSCDPQIVLAEGKSCVLSLEIDAAHLPDKISSGPVLCEFDSNDNTKPRYCAQPLSRNTMLNLKVVSEDKALLLVKPKGEYCYGKKNLTACSIQMTAASGIPATLTLFNNSTRVTASQIHAILPSGWTDVVQNASGCNVLPPQSSCTLSFLPGNTVHPPASVSIVGVNAATTAVTMSVVAPTQLSISVTGSPIVMRTGETQSLTITNNSPVFPAFSIHSDFTGTALAGNVSETANNCAVVNPGASCTISYTAGTTTVIPTNFPVFGNNTIIITANISIQSSYMYIPDQVDITQCTINAITGQLGSCSNTGGLPAQLVGMTFNPARTIAYITGQSSNSVTQCDVTPGTGALTNCQASGATGISLPQQITLNPAGTFAYIVNFTGGATKCTVNAPAGNLSGCVPSGAVVGFAPGGIAINSAGTRAYITSLGTDTISVCNINAGTGLLSGCVNSGATGLNGVRALTFNSTETIAYITNQDTPSVSQCTVNGVTGQFLACADSGATALALSFGIVLDDANTFAYISNPGNSTITKCTIDSLTGNLGACVNAGATLITGPLYLAIN</sequence>
<dbReference type="Pfam" id="PF10282">
    <property type="entry name" value="Lactonase"/>
    <property type="match status" value="1"/>
</dbReference>
<proteinExistence type="inferred from homology"/>
<comment type="similarity">
    <text evidence="1">Belongs to the cycloisomerase 2 family.</text>
</comment>
<dbReference type="RefSeq" id="WP_112218548.1">
    <property type="nucleotide sequence ID" value="NZ_MVJN01000002.1"/>
</dbReference>
<reference evidence="3 4" key="1">
    <citation type="submission" date="2017-02" db="EMBL/GenBank/DDBJ databases">
        <title>Legionella quilivanii strain from human: case report and whole genome sequencing analysis.</title>
        <authorList>
            <person name="Lalancette C."/>
            <person name="Leduc J.-M."/>
            <person name="Levesque S."/>
            <person name="Fournier E."/>
            <person name="Saoud J."/>
            <person name="Faucher S.P."/>
            <person name="Bernard K."/>
            <person name="Martineau C."/>
            <person name="Longtin J."/>
        </authorList>
    </citation>
    <scope>NUCLEOTIDE SEQUENCE [LARGE SCALE GENOMIC DNA]</scope>
    <source>
        <strain evidence="3 4">ID143958</strain>
    </source>
</reference>
<evidence type="ECO:0000256" key="2">
    <source>
        <dbReference type="ARBA" id="ARBA00022526"/>
    </source>
</evidence>
<keyword evidence="2" id="KW-0119">Carbohydrate metabolism</keyword>
<evidence type="ECO:0000313" key="3">
    <source>
        <dbReference type="EMBL" id="RAP37999.1"/>
    </source>
</evidence>
<dbReference type="InterPro" id="IPR015943">
    <property type="entry name" value="WD40/YVTN_repeat-like_dom_sf"/>
</dbReference>
<dbReference type="PANTHER" id="PTHR30344">
    <property type="entry name" value="6-PHOSPHOGLUCONOLACTONASE-RELATED"/>
    <property type="match status" value="1"/>
</dbReference>
<evidence type="ECO:0000256" key="1">
    <source>
        <dbReference type="ARBA" id="ARBA00005564"/>
    </source>
</evidence>
<keyword evidence="2" id="KW-0313">Glucose metabolism</keyword>
<dbReference type="InterPro" id="IPR011048">
    <property type="entry name" value="Haem_d1_sf"/>
</dbReference>
<dbReference type="SUPFAM" id="SSF51004">
    <property type="entry name" value="C-terminal (heme d1) domain of cytochrome cd1-nitrite reductase"/>
    <property type="match status" value="1"/>
</dbReference>
<organism evidence="3 4">
    <name type="scientific">Legionella quinlivanii</name>
    <dbReference type="NCBI Taxonomy" id="45073"/>
    <lineage>
        <taxon>Bacteria</taxon>
        <taxon>Pseudomonadati</taxon>
        <taxon>Pseudomonadota</taxon>
        <taxon>Gammaproteobacteria</taxon>
        <taxon>Legionellales</taxon>
        <taxon>Legionellaceae</taxon>
        <taxon>Legionella</taxon>
    </lineage>
</organism>
<evidence type="ECO:0008006" key="5">
    <source>
        <dbReference type="Google" id="ProtNLM"/>
    </source>
</evidence>
<dbReference type="GO" id="GO:0006006">
    <property type="term" value="P:glucose metabolic process"/>
    <property type="evidence" value="ECO:0007669"/>
    <property type="project" value="UniProtKB-KW"/>
</dbReference>
<name>A0A364LMA8_9GAMM</name>
<dbReference type="AlphaFoldDB" id="A0A364LMA8"/>
<gene>
    <name evidence="3" type="ORF">B1207_03145</name>
</gene>
<dbReference type="Proteomes" id="UP000249458">
    <property type="component" value="Unassembled WGS sequence"/>
</dbReference>
<accession>A0A364LMA8</accession>
<dbReference type="EMBL" id="MVJN01000002">
    <property type="protein sequence ID" value="RAP37999.1"/>
    <property type="molecule type" value="Genomic_DNA"/>
</dbReference>
<dbReference type="InterPro" id="IPR019405">
    <property type="entry name" value="Lactonase_7-beta_prop"/>
</dbReference>
<dbReference type="PANTHER" id="PTHR30344:SF1">
    <property type="entry name" value="6-PHOSPHOGLUCONOLACTONASE"/>
    <property type="match status" value="1"/>
</dbReference>
<comment type="caution">
    <text evidence="3">The sequence shown here is derived from an EMBL/GenBank/DDBJ whole genome shotgun (WGS) entry which is preliminary data.</text>
</comment>
<dbReference type="GO" id="GO:0017057">
    <property type="term" value="F:6-phosphogluconolactonase activity"/>
    <property type="evidence" value="ECO:0007669"/>
    <property type="project" value="TreeGrafter"/>
</dbReference>
<dbReference type="InterPro" id="IPR050282">
    <property type="entry name" value="Cycloisomerase_2"/>
</dbReference>
<protein>
    <recommendedName>
        <fullName evidence="5">Transmembrane protein</fullName>
    </recommendedName>
</protein>
<evidence type="ECO:0000313" key="4">
    <source>
        <dbReference type="Proteomes" id="UP000249458"/>
    </source>
</evidence>